<protein>
    <recommendedName>
        <fullName evidence="3">N-acetyltransferase domain-containing protein</fullName>
    </recommendedName>
</protein>
<accession>A0A409Y8F9</accession>
<keyword evidence="2" id="KW-1185">Reference proteome</keyword>
<evidence type="ECO:0000313" key="1">
    <source>
        <dbReference type="EMBL" id="PPQ99382.1"/>
    </source>
</evidence>
<reference evidence="1 2" key="1">
    <citation type="journal article" date="2018" name="Evol. Lett.">
        <title>Horizontal gene cluster transfer increased hallucinogenic mushroom diversity.</title>
        <authorList>
            <person name="Reynolds H.T."/>
            <person name="Vijayakumar V."/>
            <person name="Gluck-Thaler E."/>
            <person name="Korotkin H.B."/>
            <person name="Matheny P.B."/>
            <person name="Slot J.C."/>
        </authorList>
    </citation>
    <scope>NUCLEOTIDE SEQUENCE [LARGE SCALE GENOMIC DNA]</scope>
    <source>
        <strain evidence="1 2">2629</strain>
    </source>
</reference>
<dbReference type="AlphaFoldDB" id="A0A409Y8F9"/>
<dbReference type="Gene3D" id="3.40.630.30">
    <property type="match status" value="1"/>
</dbReference>
<organism evidence="1 2">
    <name type="scientific">Panaeolus cyanescens</name>
    <dbReference type="NCBI Taxonomy" id="181874"/>
    <lineage>
        <taxon>Eukaryota</taxon>
        <taxon>Fungi</taxon>
        <taxon>Dikarya</taxon>
        <taxon>Basidiomycota</taxon>
        <taxon>Agaricomycotina</taxon>
        <taxon>Agaricomycetes</taxon>
        <taxon>Agaricomycetidae</taxon>
        <taxon>Agaricales</taxon>
        <taxon>Agaricineae</taxon>
        <taxon>Galeropsidaceae</taxon>
        <taxon>Panaeolus</taxon>
    </lineage>
</organism>
<dbReference type="SUPFAM" id="SSF55729">
    <property type="entry name" value="Acyl-CoA N-acyltransferases (Nat)"/>
    <property type="match status" value="1"/>
</dbReference>
<evidence type="ECO:0008006" key="3">
    <source>
        <dbReference type="Google" id="ProtNLM"/>
    </source>
</evidence>
<comment type="caution">
    <text evidence="1">The sequence shown here is derived from an EMBL/GenBank/DDBJ whole genome shotgun (WGS) entry which is preliminary data.</text>
</comment>
<dbReference type="EMBL" id="NHTK01001360">
    <property type="protein sequence ID" value="PPQ99382.1"/>
    <property type="molecule type" value="Genomic_DNA"/>
</dbReference>
<proteinExistence type="predicted"/>
<gene>
    <name evidence="1" type="ORF">CVT24_009214</name>
</gene>
<evidence type="ECO:0000313" key="2">
    <source>
        <dbReference type="Proteomes" id="UP000284842"/>
    </source>
</evidence>
<dbReference type="InterPro" id="IPR016181">
    <property type="entry name" value="Acyl_CoA_acyltransferase"/>
</dbReference>
<name>A0A409Y8F9_9AGAR</name>
<sequence>MTNILIFRTARAADLPAIRELVTTEFCHNEAPTKHLRNTKSGFAKLYDRFAAHLELETTIVAEEIQRLGGVDKQQKGKIVSCHVSIPLAANLDLDGITEQLPILRLLEEVSVPFGEVLKKRSIPESRVLHSLLGATRQEYHGKGLYQQVIGALTQEILKSSRWDMAVSECTSPTTRYIKKRKFGWTEENFIAYENFEQDGRKPFAGLDGGVALLWKDYRDMKGKV</sequence>
<dbReference type="Proteomes" id="UP000284842">
    <property type="component" value="Unassembled WGS sequence"/>
</dbReference>
<dbReference type="InParanoid" id="A0A409Y8F9"/>